<dbReference type="RefSeq" id="WP_284296130.1">
    <property type="nucleotide sequence ID" value="NZ_BSSV01000001.1"/>
</dbReference>
<dbReference type="PANTHER" id="PTHR31212">
    <property type="entry name" value="ALPHA-KETOGLUTARATE-DEPENDENT DIOXYGENASE ALKB HOMOLOG 3"/>
    <property type="match status" value="1"/>
</dbReference>
<proteinExistence type="predicted"/>
<dbReference type="InterPro" id="IPR027450">
    <property type="entry name" value="AlkB-like"/>
</dbReference>
<accession>A0ABQ6H9A4</accession>
<dbReference type="PROSITE" id="PS51471">
    <property type="entry name" value="FE2OG_OXY"/>
    <property type="match status" value="1"/>
</dbReference>
<reference evidence="2 3" key="1">
    <citation type="submission" date="2023-03" db="EMBL/GenBank/DDBJ databases">
        <title>Thalassotalea loyana LMG 22536T draft genome sequence.</title>
        <authorList>
            <person name="Sawabe T."/>
        </authorList>
    </citation>
    <scope>NUCLEOTIDE SEQUENCE [LARGE SCALE GENOMIC DNA]</scope>
    <source>
        <strain evidence="2 3">LMG 22536</strain>
    </source>
</reference>
<dbReference type="InterPro" id="IPR037151">
    <property type="entry name" value="AlkB-like_sf"/>
</dbReference>
<evidence type="ECO:0000313" key="3">
    <source>
        <dbReference type="Proteomes" id="UP001157134"/>
    </source>
</evidence>
<protein>
    <submittedName>
        <fullName evidence="2">2OG-Fe(II) oxygenase</fullName>
    </submittedName>
</protein>
<evidence type="ECO:0000313" key="2">
    <source>
        <dbReference type="EMBL" id="GLX84539.1"/>
    </source>
</evidence>
<dbReference type="InterPro" id="IPR032854">
    <property type="entry name" value="ALKBH3"/>
</dbReference>
<gene>
    <name evidence="2" type="ORF">tloyanaT_07910</name>
</gene>
<organism evidence="2 3">
    <name type="scientific">Thalassotalea loyana</name>
    <dbReference type="NCBI Taxonomy" id="280483"/>
    <lineage>
        <taxon>Bacteria</taxon>
        <taxon>Pseudomonadati</taxon>
        <taxon>Pseudomonadota</taxon>
        <taxon>Gammaproteobacteria</taxon>
        <taxon>Alteromonadales</taxon>
        <taxon>Colwelliaceae</taxon>
        <taxon>Thalassotalea</taxon>
    </lineage>
</organism>
<keyword evidence="3" id="KW-1185">Reference proteome</keyword>
<feature type="domain" description="Fe2OG dioxygenase" evidence="1">
    <location>
        <begin position="91"/>
        <end position="188"/>
    </location>
</feature>
<evidence type="ECO:0000259" key="1">
    <source>
        <dbReference type="PROSITE" id="PS51471"/>
    </source>
</evidence>
<dbReference type="SUPFAM" id="SSF51197">
    <property type="entry name" value="Clavaminate synthase-like"/>
    <property type="match status" value="1"/>
</dbReference>
<sequence length="188" mass="21573">MKIPAENAILDYFPNFISLDQARSLEKRLHEEVAFSQDQISMYGKVLDIPRLQAWFGDGSYQYSGIMMNPQPWTPALLEIKQLVEEKANCQFNSALVNLYRNHQDSVGWHSDDEKELGVNPIIASISFGAKRMFKLKHKQTQAKLDVPLIEGSLLIMSGETQHYWQHAVLKEKINPGSRINITFRQLV</sequence>
<comment type="caution">
    <text evidence="2">The sequence shown here is derived from an EMBL/GenBank/DDBJ whole genome shotgun (WGS) entry which is preliminary data.</text>
</comment>
<dbReference type="InterPro" id="IPR005123">
    <property type="entry name" value="Oxoglu/Fe-dep_dioxygenase_dom"/>
</dbReference>
<dbReference type="PANTHER" id="PTHR31212:SF4">
    <property type="entry name" value="ALPHA-KETOGLUTARATE-DEPENDENT DIOXYGENASE ALKB HOMOLOG 3"/>
    <property type="match status" value="1"/>
</dbReference>
<dbReference type="Gene3D" id="2.60.120.590">
    <property type="entry name" value="Alpha-ketoglutarate-dependent dioxygenase AlkB-like"/>
    <property type="match status" value="1"/>
</dbReference>
<name>A0ABQ6H9A4_9GAMM</name>
<dbReference type="Proteomes" id="UP001157134">
    <property type="component" value="Unassembled WGS sequence"/>
</dbReference>
<dbReference type="Pfam" id="PF13532">
    <property type="entry name" value="2OG-FeII_Oxy_2"/>
    <property type="match status" value="1"/>
</dbReference>
<dbReference type="EMBL" id="BSSV01000001">
    <property type="protein sequence ID" value="GLX84539.1"/>
    <property type="molecule type" value="Genomic_DNA"/>
</dbReference>